<organism evidence="1 2">
    <name type="scientific">Dyadobacter helix</name>
    <dbReference type="NCBI Taxonomy" id="2822344"/>
    <lineage>
        <taxon>Bacteria</taxon>
        <taxon>Pseudomonadati</taxon>
        <taxon>Bacteroidota</taxon>
        <taxon>Cytophagia</taxon>
        <taxon>Cytophagales</taxon>
        <taxon>Spirosomataceae</taxon>
        <taxon>Dyadobacter</taxon>
    </lineage>
</organism>
<reference evidence="1" key="1">
    <citation type="submission" date="2021-04" db="EMBL/GenBank/DDBJ databases">
        <authorList>
            <person name="Rodrigo-Torres L."/>
            <person name="Arahal R. D."/>
            <person name="Lucena T."/>
        </authorList>
    </citation>
    <scope>NUCLEOTIDE SEQUENCE</scope>
    <source>
        <strain evidence="1">CECT 9275</strain>
    </source>
</reference>
<evidence type="ECO:0000313" key="1">
    <source>
        <dbReference type="EMBL" id="CAG4992168.1"/>
    </source>
</evidence>
<accession>A0A916N4K6</accession>
<dbReference type="EMBL" id="CAJRAF010000001">
    <property type="protein sequence ID" value="CAG4992168.1"/>
    <property type="molecule type" value="Genomic_DNA"/>
</dbReference>
<keyword evidence="2" id="KW-1185">Reference proteome</keyword>
<comment type="caution">
    <text evidence="1">The sequence shown here is derived from an EMBL/GenBank/DDBJ whole genome shotgun (WGS) entry which is preliminary data.</text>
</comment>
<dbReference type="Proteomes" id="UP000680038">
    <property type="component" value="Unassembled WGS sequence"/>
</dbReference>
<name>A0A916N4K6_9BACT</name>
<gene>
    <name evidence="1" type="ORF">DYBT9275_00907</name>
</gene>
<dbReference type="AlphaFoldDB" id="A0A916N4K6"/>
<proteinExistence type="predicted"/>
<protein>
    <submittedName>
        <fullName evidence="1">Uncharacterized protein</fullName>
    </submittedName>
</protein>
<sequence>MIHTIDALPHPDFADCIHKIEVWDINISLKNQEVALVTCSRIENPDGSLRARTEARTVILRAAMDTFVDLDGNFVNGPADMQTIFPEFIAIYNGAFPLLLPFIEKGVTNGIAQNRYW</sequence>
<dbReference type="RefSeq" id="WP_215237615.1">
    <property type="nucleotide sequence ID" value="NZ_CAJRAF010000001.1"/>
</dbReference>
<evidence type="ECO:0000313" key="2">
    <source>
        <dbReference type="Proteomes" id="UP000680038"/>
    </source>
</evidence>